<dbReference type="AlphaFoldDB" id="A0A9X9LKS4"/>
<comment type="caution">
    <text evidence="1">The sequence shown here is derived from an EMBL/GenBank/DDBJ whole genome shotgun (WGS) entry which is preliminary data.</text>
</comment>
<proteinExistence type="predicted"/>
<evidence type="ECO:0000313" key="1">
    <source>
        <dbReference type="EMBL" id="VCW70791.1"/>
    </source>
</evidence>
<sequence length="57" mass="6404">GFLTAPKNHCSPNKQVLKSSDLKKEEKNQICWLCPVRKVQGSPVNGQEKLTIQDLNL</sequence>
<dbReference type="EMBL" id="CYRY02006378">
    <property type="protein sequence ID" value="VCW70791.1"/>
    <property type="molecule type" value="Genomic_DNA"/>
</dbReference>
<evidence type="ECO:0000313" key="2">
    <source>
        <dbReference type="Proteomes" id="UP000269945"/>
    </source>
</evidence>
<name>A0A9X9LKS4_GULGU</name>
<protein>
    <submittedName>
        <fullName evidence="1">Uncharacterized protein</fullName>
    </submittedName>
</protein>
<gene>
    <name evidence="1" type="ORF">BN2614_LOCUS1</name>
</gene>
<organism evidence="1 2">
    <name type="scientific">Gulo gulo</name>
    <name type="common">Wolverine</name>
    <name type="synonym">Gluton</name>
    <dbReference type="NCBI Taxonomy" id="48420"/>
    <lineage>
        <taxon>Eukaryota</taxon>
        <taxon>Metazoa</taxon>
        <taxon>Chordata</taxon>
        <taxon>Craniata</taxon>
        <taxon>Vertebrata</taxon>
        <taxon>Euteleostomi</taxon>
        <taxon>Mammalia</taxon>
        <taxon>Eutheria</taxon>
        <taxon>Laurasiatheria</taxon>
        <taxon>Carnivora</taxon>
        <taxon>Caniformia</taxon>
        <taxon>Musteloidea</taxon>
        <taxon>Mustelidae</taxon>
        <taxon>Guloninae</taxon>
        <taxon>Gulo</taxon>
    </lineage>
</organism>
<accession>A0A9X9LKS4</accession>
<dbReference type="Proteomes" id="UP000269945">
    <property type="component" value="Unassembled WGS sequence"/>
</dbReference>
<keyword evidence="2" id="KW-1185">Reference proteome</keyword>
<feature type="non-terminal residue" evidence="1">
    <location>
        <position position="1"/>
    </location>
</feature>
<reference evidence="1 2" key="1">
    <citation type="submission" date="2018-10" db="EMBL/GenBank/DDBJ databases">
        <authorList>
            <person name="Ekblom R."/>
            <person name="Jareborg N."/>
        </authorList>
    </citation>
    <scope>NUCLEOTIDE SEQUENCE [LARGE SCALE GENOMIC DNA]</scope>
    <source>
        <tissue evidence="1">Muscle</tissue>
    </source>
</reference>